<keyword evidence="1" id="KW-1133">Transmembrane helix</keyword>
<dbReference type="AlphaFoldDB" id="A0AAJ1AJU9"/>
<dbReference type="Proteomes" id="UP001197609">
    <property type="component" value="Unassembled WGS sequence"/>
</dbReference>
<dbReference type="InterPro" id="IPR021409">
    <property type="entry name" value="DUF3047"/>
</dbReference>
<organism evidence="2 3">
    <name type="scientific">Candidatus Methylomirabilis tolerans</name>
    <dbReference type="NCBI Taxonomy" id="3123416"/>
    <lineage>
        <taxon>Bacteria</taxon>
        <taxon>Candidatus Methylomirabilota</taxon>
        <taxon>Candidatus Methylomirabilia</taxon>
        <taxon>Candidatus Methylomirabilales</taxon>
        <taxon>Candidatus Methylomirabilaceae</taxon>
        <taxon>Candidatus Methylomirabilis</taxon>
    </lineage>
</organism>
<keyword evidence="1" id="KW-0812">Transmembrane</keyword>
<reference evidence="2 3" key="1">
    <citation type="journal article" date="2021" name="bioRxiv">
        <title>Unraveling nitrogen, sulfur and carbon metabolic pathways and microbial community transcriptional responses to substrate deprivation and toxicity stresses in a bioreactor mimicking anoxic brackish coastal sediment conditions.</title>
        <authorList>
            <person name="Martins P.D."/>
            <person name="Echeveste M.J."/>
            <person name="Arshad A."/>
            <person name="Kurth J."/>
            <person name="Ouboter H."/>
            <person name="Jetten M.S.M."/>
            <person name="Welte C.U."/>
        </authorList>
    </citation>
    <scope>NUCLEOTIDE SEQUENCE [LARGE SCALE GENOMIC DNA]</scope>
    <source>
        <strain evidence="2">MAG_38</strain>
    </source>
</reference>
<keyword evidence="1" id="KW-0472">Membrane</keyword>
<sequence>MSTTNIPTTSTTFGCPARGARHRILPALIGLAVILLGLVSMTFAAKHAPNPASIPLPISGTMDEKGIPVGWDLETFRNHHQIKLEPLKDGQFGIRLVSEESSFGLHKSVEVDLKEFPVLSWRWKVDRLPLAGDVREKDKNDQAAQIYVIFPNSLIRLRSPMLGYLWDSNAPTGTTADGYSPITPIKIMVLRSGKQQLGKWVQERRNVAEDYVRLFGQNSLPKVGRVAIWINSQHTKSTAQSSFADLQFQRAN</sequence>
<name>A0AAJ1AJU9_9BACT</name>
<evidence type="ECO:0000313" key="3">
    <source>
        <dbReference type="Proteomes" id="UP001197609"/>
    </source>
</evidence>
<evidence type="ECO:0000256" key="1">
    <source>
        <dbReference type="SAM" id="Phobius"/>
    </source>
</evidence>
<gene>
    <name evidence="2" type="ORF">K8G79_12770</name>
</gene>
<feature type="transmembrane region" description="Helical" evidence="1">
    <location>
        <begin position="24"/>
        <end position="45"/>
    </location>
</feature>
<proteinExistence type="predicted"/>
<evidence type="ECO:0000313" key="2">
    <source>
        <dbReference type="EMBL" id="MBZ0160984.1"/>
    </source>
</evidence>
<accession>A0AAJ1AJU9</accession>
<comment type="caution">
    <text evidence="2">The sequence shown here is derived from an EMBL/GenBank/DDBJ whole genome shotgun (WGS) entry which is preliminary data.</text>
</comment>
<dbReference type="Pfam" id="PF11249">
    <property type="entry name" value="DUF3047"/>
    <property type="match status" value="1"/>
</dbReference>
<protein>
    <submittedName>
        <fullName evidence="2">DUF3047 domain-containing protein</fullName>
    </submittedName>
</protein>
<dbReference type="EMBL" id="JAIOIU010000162">
    <property type="protein sequence ID" value="MBZ0160984.1"/>
    <property type="molecule type" value="Genomic_DNA"/>
</dbReference>